<evidence type="ECO:0000256" key="4">
    <source>
        <dbReference type="ARBA" id="ARBA00022723"/>
    </source>
</evidence>
<comment type="subunit">
    <text evidence="9">Homodimer, forms a heterotetramer with a Cas1 homodimer.</text>
</comment>
<dbReference type="EMBL" id="CP037899">
    <property type="protein sequence ID" value="QDQ42539.1"/>
    <property type="molecule type" value="Genomic_DNA"/>
</dbReference>
<evidence type="ECO:0000256" key="9">
    <source>
        <dbReference type="HAMAP-Rule" id="MF_01471"/>
    </source>
</evidence>
<dbReference type="EC" id="3.1.-.-" evidence="9"/>
<comment type="function">
    <text evidence="9">CRISPR (clustered regularly interspaced short palindromic repeat), is an adaptive immune system that provides protection against mobile genetic elements (viruses, transposable elements and conjugative plasmids). CRISPR clusters contain sequences complementary to antecedent mobile elements and target invading nucleic acids. CRISPR clusters are transcribed and processed into CRISPR RNA (crRNA). Functions as a ssRNA-specific endoribonuclease. Involved in the integration of spacer DNA into the CRISPR cassette.</text>
</comment>
<dbReference type="GO" id="GO:0043571">
    <property type="term" value="P:maintenance of CRISPR repeat elements"/>
    <property type="evidence" value="ECO:0007669"/>
    <property type="project" value="UniProtKB-UniRule"/>
</dbReference>
<keyword evidence="4 9" id="KW-0479">Metal-binding</keyword>
<dbReference type="GO" id="GO:0016787">
    <property type="term" value="F:hydrolase activity"/>
    <property type="evidence" value="ECO:0007669"/>
    <property type="project" value="UniProtKB-KW"/>
</dbReference>
<proteinExistence type="inferred from homology"/>
<evidence type="ECO:0000256" key="2">
    <source>
        <dbReference type="ARBA" id="ARBA00009959"/>
    </source>
</evidence>
<sequence length="129" mass="15227">MQDDNKSNTEKQNEDPSYWWYEAFTPFPSRKNPPGEKKMLTVIAYDICDDRRLHKIAKICEDYGVRVQFSVFECYLEESELEELWEKLLLEIDPKEDRIVSYKIDAKMAKEIKTAGTMVCSEKVICFLV</sequence>
<comment type="similarity">
    <text evidence="2 9">Belongs to the CRISPR-associated endoribonuclease Cas2 protein family.</text>
</comment>
<evidence type="ECO:0000256" key="8">
    <source>
        <dbReference type="ARBA" id="ARBA00023118"/>
    </source>
</evidence>
<gene>
    <name evidence="9" type="primary">cas2</name>
    <name evidence="10" type="ORF">kam1_1314</name>
</gene>
<reference evidence="11" key="1">
    <citation type="submission" date="2019-03" db="EMBL/GenBank/DDBJ databases">
        <title>Complete genome of Methylacidiphilum kamchatkense Kam1.</title>
        <authorList>
            <person name="Kruse T."/>
            <person name="Murarilal Ratnadevi C."/>
            <person name="Erikstad H.-A."/>
            <person name="Birkeland N.-K."/>
        </authorList>
    </citation>
    <scope>NUCLEOTIDE SEQUENCE [LARGE SCALE GENOMIC DNA]</scope>
    <source>
        <strain evidence="11">kam1</strain>
    </source>
</reference>
<dbReference type="GO" id="GO:0046872">
    <property type="term" value="F:metal ion binding"/>
    <property type="evidence" value="ECO:0007669"/>
    <property type="project" value="UniProtKB-UniRule"/>
</dbReference>
<dbReference type="Pfam" id="PF09827">
    <property type="entry name" value="CRISPR_Cas2"/>
    <property type="match status" value="1"/>
</dbReference>
<dbReference type="SUPFAM" id="SSF143430">
    <property type="entry name" value="TTP0101/SSO1404-like"/>
    <property type="match status" value="1"/>
</dbReference>
<keyword evidence="3 9" id="KW-0540">Nuclease</keyword>
<evidence type="ECO:0000256" key="3">
    <source>
        <dbReference type="ARBA" id="ARBA00022722"/>
    </source>
</evidence>
<keyword evidence="6 9" id="KW-0378">Hydrolase</keyword>
<keyword evidence="7 9" id="KW-0460">Magnesium</keyword>
<evidence type="ECO:0000256" key="7">
    <source>
        <dbReference type="ARBA" id="ARBA00022842"/>
    </source>
</evidence>
<dbReference type="Gene3D" id="3.30.70.240">
    <property type="match status" value="1"/>
</dbReference>
<evidence type="ECO:0000256" key="1">
    <source>
        <dbReference type="ARBA" id="ARBA00001946"/>
    </source>
</evidence>
<comment type="cofactor">
    <cofactor evidence="1 9">
        <name>Mg(2+)</name>
        <dbReference type="ChEBI" id="CHEBI:18420"/>
    </cofactor>
</comment>
<dbReference type="AlphaFoldDB" id="A0A516TMS0"/>
<feature type="binding site" evidence="9">
    <location>
        <position position="46"/>
    </location>
    <ligand>
        <name>Mg(2+)</name>
        <dbReference type="ChEBI" id="CHEBI:18420"/>
        <note>catalytic</note>
    </ligand>
</feature>
<dbReference type="Proteomes" id="UP000315925">
    <property type="component" value="Chromosome"/>
</dbReference>
<name>A0A516TMS0_9BACT</name>
<evidence type="ECO:0000313" key="10">
    <source>
        <dbReference type="EMBL" id="QDQ42539.1"/>
    </source>
</evidence>
<accession>A0A516TMS0</accession>
<organism evidence="10 11">
    <name type="scientific">Methylacidiphilum kamchatkense Kam1</name>
    <dbReference type="NCBI Taxonomy" id="1202785"/>
    <lineage>
        <taxon>Bacteria</taxon>
        <taxon>Pseudomonadati</taxon>
        <taxon>Verrucomicrobiota</taxon>
        <taxon>Methylacidiphilae</taxon>
        <taxon>Methylacidiphilales</taxon>
        <taxon>Methylacidiphilaceae</taxon>
        <taxon>Methylacidiphilum (ex Ratnadevi et al. 2023)</taxon>
    </lineage>
</organism>
<dbReference type="InterPro" id="IPR021127">
    <property type="entry name" value="CRISPR_associated_Cas2"/>
</dbReference>
<keyword evidence="5 9" id="KW-0255">Endonuclease</keyword>
<keyword evidence="8 9" id="KW-0051">Antiviral defense</keyword>
<dbReference type="HAMAP" id="MF_01471">
    <property type="entry name" value="Cas2"/>
    <property type="match status" value="1"/>
</dbReference>
<evidence type="ECO:0000256" key="5">
    <source>
        <dbReference type="ARBA" id="ARBA00022759"/>
    </source>
</evidence>
<dbReference type="PANTHER" id="PTHR34405">
    <property type="entry name" value="CRISPR-ASSOCIATED ENDORIBONUCLEASE CAS2"/>
    <property type="match status" value="1"/>
</dbReference>
<evidence type="ECO:0000256" key="6">
    <source>
        <dbReference type="ARBA" id="ARBA00022801"/>
    </source>
</evidence>
<dbReference type="NCBIfam" id="TIGR01573">
    <property type="entry name" value="cas2"/>
    <property type="match status" value="1"/>
</dbReference>
<dbReference type="RefSeq" id="WP_052250398.1">
    <property type="nucleotide sequence ID" value="NZ_CP037899.1"/>
</dbReference>
<evidence type="ECO:0000313" key="11">
    <source>
        <dbReference type="Proteomes" id="UP000315925"/>
    </source>
</evidence>
<dbReference type="KEGG" id="mkc:kam1_1314"/>
<protein>
    <recommendedName>
        <fullName evidence="9">CRISPR-associated endoribonuclease Cas2</fullName>
        <ecNumber evidence="9">3.1.-.-</ecNumber>
    </recommendedName>
</protein>
<dbReference type="OrthoDB" id="9798176at2"/>
<dbReference type="InterPro" id="IPR019199">
    <property type="entry name" value="Virulence_VapD/CRISPR_Cas2"/>
</dbReference>
<dbReference type="GO" id="GO:0004521">
    <property type="term" value="F:RNA endonuclease activity"/>
    <property type="evidence" value="ECO:0007669"/>
    <property type="project" value="InterPro"/>
</dbReference>
<dbReference type="PANTHER" id="PTHR34405:SF3">
    <property type="entry name" value="CRISPR-ASSOCIATED ENDORIBONUCLEASE CAS2 3"/>
    <property type="match status" value="1"/>
</dbReference>
<dbReference type="GO" id="GO:0051607">
    <property type="term" value="P:defense response to virus"/>
    <property type="evidence" value="ECO:0007669"/>
    <property type="project" value="UniProtKB-UniRule"/>
</dbReference>
<dbReference type="CDD" id="cd09725">
    <property type="entry name" value="Cas2_I_II_III"/>
    <property type="match status" value="1"/>
</dbReference>